<dbReference type="Pfam" id="PF00861">
    <property type="entry name" value="Ribosomal_L18p"/>
    <property type="match status" value="1"/>
</dbReference>
<comment type="function">
    <text evidence="7">This is one of the proteins that bind and probably mediate the attachment of the 5S RNA into the large ribosomal subunit, where it forms part of the central protuberance.</text>
</comment>
<dbReference type="PANTHER" id="PTHR12899:SF3">
    <property type="entry name" value="LARGE RIBOSOMAL SUBUNIT PROTEIN UL18M"/>
    <property type="match status" value="1"/>
</dbReference>
<dbReference type="InterPro" id="IPR004389">
    <property type="entry name" value="Ribosomal_uL18_bac-type"/>
</dbReference>
<dbReference type="CDD" id="cd00432">
    <property type="entry name" value="Ribosomal_L18_L5e"/>
    <property type="match status" value="1"/>
</dbReference>
<organism evidence="8">
    <name type="scientific">Thermodesulforhabdus norvegica</name>
    <dbReference type="NCBI Taxonomy" id="39841"/>
    <lineage>
        <taxon>Bacteria</taxon>
        <taxon>Pseudomonadati</taxon>
        <taxon>Thermodesulfobacteriota</taxon>
        <taxon>Syntrophobacteria</taxon>
        <taxon>Syntrophobacterales</taxon>
        <taxon>Thermodesulforhabdaceae</taxon>
        <taxon>Thermodesulforhabdus</taxon>
    </lineage>
</organism>
<evidence type="ECO:0000256" key="7">
    <source>
        <dbReference type="HAMAP-Rule" id="MF_01337"/>
    </source>
</evidence>
<dbReference type="EMBL" id="DQZW01000291">
    <property type="protein sequence ID" value="HDL90478.1"/>
    <property type="molecule type" value="Genomic_DNA"/>
</dbReference>
<evidence type="ECO:0000313" key="8">
    <source>
        <dbReference type="EMBL" id="HDL90478.1"/>
    </source>
</evidence>
<dbReference type="SUPFAM" id="SSF53137">
    <property type="entry name" value="Translational machinery components"/>
    <property type="match status" value="1"/>
</dbReference>
<dbReference type="AlphaFoldDB" id="A0A7C1AWI8"/>
<keyword evidence="5 7" id="KW-0687">Ribonucleoprotein</keyword>
<gene>
    <name evidence="7" type="primary">rplR</name>
    <name evidence="8" type="ORF">ENG14_06200</name>
</gene>
<dbReference type="Proteomes" id="UP000886355">
    <property type="component" value="Unassembled WGS sequence"/>
</dbReference>
<evidence type="ECO:0000256" key="1">
    <source>
        <dbReference type="ARBA" id="ARBA00007116"/>
    </source>
</evidence>
<evidence type="ECO:0000256" key="5">
    <source>
        <dbReference type="ARBA" id="ARBA00023274"/>
    </source>
</evidence>
<comment type="subunit">
    <text evidence="7">Part of the 50S ribosomal subunit; part of the 5S rRNA/L5/L18/L25 subcomplex. Contacts the 5S and 23S rRNAs.</text>
</comment>
<dbReference type="GO" id="GO:0008097">
    <property type="term" value="F:5S rRNA binding"/>
    <property type="evidence" value="ECO:0007669"/>
    <property type="project" value="TreeGrafter"/>
</dbReference>
<evidence type="ECO:0000256" key="4">
    <source>
        <dbReference type="ARBA" id="ARBA00022980"/>
    </source>
</evidence>
<accession>A0A7C1AWI8</accession>
<dbReference type="InterPro" id="IPR057268">
    <property type="entry name" value="Ribosomal_L18"/>
</dbReference>
<keyword evidence="4 7" id="KW-0689">Ribosomal protein</keyword>
<evidence type="ECO:0000256" key="3">
    <source>
        <dbReference type="ARBA" id="ARBA00022884"/>
    </source>
</evidence>
<reference evidence="8" key="1">
    <citation type="journal article" date="2020" name="mSystems">
        <title>Genome- and Community-Level Interaction Insights into Carbon Utilization and Element Cycling Functions of Hydrothermarchaeota in Hydrothermal Sediment.</title>
        <authorList>
            <person name="Zhou Z."/>
            <person name="Liu Y."/>
            <person name="Xu W."/>
            <person name="Pan J."/>
            <person name="Luo Z.H."/>
            <person name="Li M."/>
        </authorList>
    </citation>
    <scope>NUCLEOTIDE SEQUENCE [LARGE SCALE GENOMIC DNA]</scope>
    <source>
        <strain evidence="8">HyVt-19</strain>
    </source>
</reference>
<dbReference type="Gene3D" id="3.30.420.100">
    <property type="match status" value="1"/>
</dbReference>
<keyword evidence="2 7" id="KW-0699">rRNA-binding</keyword>
<protein>
    <recommendedName>
        <fullName evidence="6 7">Large ribosomal subunit protein uL18</fullName>
    </recommendedName>
</protein>
<dbReference type="GO" id="GO:0006412">
    <property type="term" value="P:translation"/>
    <property type="evidence" value="ECO:0007669"/>
    <property type="project" value="UniProtKB-UniRule"/>
</dbReference>
<proteinExistence type="inferred from homology"/>
<dbReference type="InterPro" id="IPR005484">
    <property type="entry name" value="Ribosomal_uL18_bac/plant/anim"/>
</dbReference>
<dbReference type="FunFam" id="3.30.420.100:FF:000001">
    <property type="entry name" value="50S ribosomal protein L18"/>
    <property type="match status" value="1"/>
</dbReference>
<dbReference type="GO" id="GO:0003735">
    <property type="term" value="F:structural constituent of ribosome"/>
    <property type="evidence" value="ECO:0007669"/>
    <property type="project" value="InterPro"/>
</dbReference>
<dbReference type="PANTHER" id="PTHR12899">
    <property type="entry name" value="39S RIBOSOMAL PROTEIN L18, MITOCHONDRIAL"/>
    <property type="match status" value="1"/>
</dbReference>
<dbReference type="HAMAP" id="MF_01337_B">
    <property type="entry name" value="Ribosomal_uL18_B"/>
    <property type="match status" value="1"/>
</dbReference>
<keyword evidence="3 7" id="KW-0694">RNA-binding</keyword>
<comment type="similarity">
    <text evidence="1 7">Belongs to the universal ribosomal protein uL18 family.</text>
</comment>
<evidence type="ECO:0000256" key="2">
    <source>
        <dbReference type="ARBA" id="ARBA00022730"/>
    </source>
</evidence>
<comment type="caution">
    <text evidence="8">The sequence shown here is derived from an EMBL/GenBank/DDBJ whole genome shotgun (WGS) entry which is preliminary data.</text>
</comment>
<name>A0A7C1AWI8_9BACT</name>
<dbReference type="NCBIfam" id="TIGR00060">
    <property type="entry name" value="L18_bact"/>
    <property type="match status" value="1"/>
</dbReference>
<evidence type="ECO:0000256" key="6">
    <source>
        <dbReference type="ARBA" id="ARBA00035197"/>
    </source>
</evidence>
<sequence length="124" mass="14103">MITSVIKKREAWLRRKKRIRKKIKGSAERPRLCVFRSNKHTYAQIIDDDRGCTLVAASTLDTELREAISEVSGKVEKARKVGELIGKRAKDKGISRVVFDRNGYMYHGRVRAVAEGAREAGLEF</sequence>
<dbReference type="GO" id="GO:0022625">
    <property type="term" value="C:cytosolic large ribosomal subunit"/>
    <property type="evidence" value="ECO:0007669"/>
    <property type="project" value="TreeGrafter"/>
</dbReference>